<dbReference type="SUPFAM" id="SSF46689">
    <property type="entry name" value="Homeodomain-like"/>
    <property type="match status" value="1"/>
</dbReference>
<evidence type="ECO:0000256" key="1">
    <source>
        <dbReference type="ARBA" id="ARBA00023015"/>
    </source>
</evidence>
<dbReference type="GO" id="GO:0003700">
    <property type="term" value="F:DNA-binding transcription factor activity"/>
    <property type="evidence" value="ECO:0007669"/>
    <property type="project" value="InterPro"/>
</dbReference>
<gene>
    <name evidence="6" type="ORF">MJB10_03680</name>
</gene>
<evidence type="ECO:0000313" key="6">
    <source>
        <dbReference type="EMBL" id="WNR45247.1"/>
    </source>
</evidence>
<dbReference type="KEGG" id="proo:MJB10_03680"/>
<evidence type="ECO:0000313" key="7">
    <source>
        <dbReference type="Proteomes" id="UP001304650"/>
    </source>
</evidence>
<keyword evidence="1" id="KW-0805">Transcription regulation</keyword>
<feature type="transmembrane region" description="Helical" evidence="4">
    <location>
        <begin position="241"/>
        <end position="261"/>
    </location>
</feature>
<keyword evidence="4" id="KW-0812">Transmembrane</keyword>
<protein>
    <submittedName>
        <fullName evidence="6">AraC family transcriptional regulator</fullName>
    </submittedName>
</protein>
<dbReference type="Gene3D" id="1.10.10.60">
    <property type="entry name" value="Homeodomain-like"/>
    <property type="match status" value="2"/>
</dbReference>
<dbReference type="InterPro" id="IPR018060">
    <property type="entry name" value="HTH_AraC"/>
</dbReference>
<organism evidence="6 7">
    <name type="scientific">Paenibacillus roseopurpureus</name>
    <dbReference type="NCBI Taxonomy" id="2918901"/>
    <lineage>
        <taxon>Bacteria</taxon>
        <taxon>Bacillati</taxon>
        <taxon>Bacillota</taxon>
        <taxon>Bacilli</taxon>
        <taxon>Bacillales</taxon>
        <taxon>Paenibacillaceae</taxon>
        <taxon>Paenibacillus</taxon>
    </lineage>
</organism>
<keyword evidence="7" id="KW-1185">Reference proteome</keyword>
<evidence type="ECO:0000256" key="4">
    <source>
        <dbReference type="SAM" id="Phobius"/>
    </source>
</evidence>
<dbReference type="PRINTS" id="PR00032">
    <property type="entry name" value="HTHARAC"/>
</dbReference>
<reference evidence="6" key="1">
    <citation type="submission" date="2022-02" db="EMBL/GenBank/DDBJ databases">
        <title>Paenibacillus sp. MBLB1832 Whole Genome Shotgun Sequencing.</title>
        <authorList>
            <person name="Hwang C.Y."/>
            <person name="Cho E.-S."/>
            <person name="Seo M.-J."/>
        </authorList>
    </citation>
    <scope>NUCLEOTIDE SEQUENCE</scope>
    <source>
        <strain evidence="6">MBLB1832</strain>
    </source>
</reference>
<keyword evidence="2" id="KW-0238">DNA-binding</keyword>
<dbReference type="SMART" id="SM00342">
    <property type="entry name" value="HTH_ARAC"/>
    <property type="match status" value="1"/>
</dbReference>
<name>A0AA96RNB0_9BACL</name>
<proteinExistence type="predicted"/>
<dbReference type="Proteomes" id="UP001304650">
    <property type="component" value="Chromosome"/>
</dbReference>
<dbReference type="EMBL" id="CP130319">
    <property type="protein sequence ID" value="WNR45247.1"/>
    <property type="molecule type" value="Genomic_DNA"/>
</dbReference>
<dbReference type="InterPro" id="IPR009057">
    <property type="entry name" value="Homeodomain-like_sf"/>
</dbReference>
<keyword evidence="4" id="KW-1133">Transmembrane helix</keyword>
<keyword evidence="4" id="KW-0472">Membrane</keyword>
<dbReference type="PROSITE" id="PS01124">
    <property type="entry name" value="HTH_ARAC_FAMILY_2"/>
    <property type="match status" value="1"/>
</dbReference>
<dbReference type="RefSeq" id="WP_314801837.1">
    <property type="nucleotide sequence ID" value="NZ_CP130319.1"/>
</dbReference>
<dbReference type="PANTHER" id="PTHR43280:SF2">
    <property type="entry name" value="HTH-TYPE TRANSCRIPTIONAL REGULATOR EXSA"/>
    <property type="match status" value="1"/>
</dbReference>
<dbReference type="AlphaFoldDB" id="A0AA96RNB0"/>
<keyword evidence="3" id="KW-0804">Transcription</keyword>
<accession>A0AA96RNB0</accession>
<sequence>MNQIVKNFAISAFHDNSIQWLLNSPEDDVFTTIRSISQLDKLTEAASAFLKTAVVYNKRTGQYIPGNHGLVPNEEMIINQLRSYMEQKKTIPKFQFIPMSLNNSLAVADKPIDFFASYMYVSDSSLSPDQALILIINPNWLFENIEILNNLADRQQSDLFVMIGNNITMNAKSKKLEPPNKLSQSVMDHYRTTGNSFDYWVADTDLGKQVITYIRNEANDWTIVNVIPYEVLLSKLRAMRYTTAVVTLLFLLVSGIATLLISHRLYRPIERLFSQFSGESEDKGKGSDEINYMSNVYKRLVDELQTARKEQLGKLDIVKSYQLRRLLNESPYISKEEFHDVVSQSGFRIAVSGNYCVIAFKIDNYHPNNVTNSETEKQLILFAISNIAEEFIATTYRCQTMDIKNDMVVLLASDIDGLLMEQQLIGLLKEIQTTVLKYYRISVTAAVSEIVSNYSEISGAFARSQQYLLYRLIFGHLSIILPEMVKVNFSNSDNLLPPELERNLVEAIHSCDLAKVEEHLLTVIGVLSKYSYDQIIHSLFYMNMLFKYNLKEAGFTSDEIEQELSILSQSILETETLDHIKKSWMIFFGKVWKKNSEGTDRYSLLIQTIKDIIESDYNDLNLSLKSISDMLRMSSVYVGKIFRDSQSSSVAEFINETRLRHALQLLTDRELNIGEIMKLVGYGNESQFFRLFKKRFGMTPKEYKLKIQVENAREINR</sequence>
<feature type="domain" description="HTH araC/xylS-type" evidence="5">
    <location>
        <begin position="607"/>
        <end position="706"/>
    </location>
</feature>
<dbReference type="PANTHER" id="PTHR43280">
    <property type="entry name" value="ARAC-FAMILY TRANSCRIPTIONAL REGULATOR"/>
    <property type="match status" value="1"/>
</dbReference>
<evidence type="ECO:0000256" key="2">
    <source>
        <dbReference type="ARBA" id="ARBA00023125"/>
    </source>
</evidence>
<dbReference type="Pfam" id="PF12833">
    <property type="entry name" value="HTH_18"/>
    <property type="match status" value="1"/>
</dbReference>
<evidence type="ECO:0000259" key="5">
    <source>
        <dbReference type="PROSITE" id="PS01124"/>
    </source>
</evidence>
<dbReference type="GO" id="GO:0043565">
    <property type="term" value="F:sequence-specific DNA binding"/>
    <property type="evidence" value="ECO:0007669"/>
    <property type="project" value="InterPro"/>
</dbReference>
<dbReference type="InterPro" id="IPR020449">
    <property type="entry name" value="Tscrpt_reg_AraC-type_HTH"/>
</dbReference>
<evidence type="ECO:0000256" key="3">
    <source>
        <dbReference type="ARBA" id="ARBA00023163"/>
    </source>
</evidence>